<dbReference type="RefSeq" id="WP_145188564.1">
    <property type="nucleotide sequence ID" value="NZ_CP036266.1"/>
</dbReference>
<dbReference type="Gene3D" id="1.10.287.470">
    <property type="entry name" value="Helix hairpin bin"/>
    <property type="match status" value="1"/>
</dbReference>
<dbReference type="Proteomes" id="UP000320421">
    <property type="component" value="Chromosome"/>
</dbReference>
<evidence type="ECO:0000256" key="2">
    <source>
        <dbReference type="SAM" id="Coils"/>
    </source>
</evidence>
<evidence type="ECO:0000259" key="3">
    <source>
        <dbReference type="Pfam" id="PF25954"/>
    </source>
</evidence>
<dbReference type="Gene3D" id="2.40.30.170">
    <property type="match status" value="1"/>
</dbReference>
<name>A0A517PT53_9PLAN</name>
<dbReference type="PANTHER" id="PTHR30469:SF15">
    <property type="entry name" value="HLYD FAMILY OF SECRETION PROTEINS"/>
    <property type="match status" value="1"/>
</dbReference>
<feature type="coiled-coil region" evidence="2">
    <location>
        <begin position="85"/>
        <end position="143"/>
    </location>
</feature>
<feature type="domain" description="CusB-like beta-barrel" evidence="3">
    <location>
        <begin position="207"/>
        <end position="271"/>
    </location>
</feature>
<dbReference type="Gene3D" id="2.40.50.100">
    <property type="match status" value="1"/>
</dbReference>
<accession>A0A517PT53</accession>
<proteinExistence type="inferred from homology"/>
<dbReference type="InterPro" id="IPR058639">
    <property type="entry name" value="BSH_YknX-like"/>
</dbReference>
<dbReference type="NCBIfam" id="TIGR01730">
    <property type="entry name" value="RND_mfp"/>
    <property type="match status" value="1"/>
</dbReference>
<dbReference type="PANTHER" id="PTHR30469">
    <property type="entry name" value="MULTIDRUG RESISTANCE PROTEIN MDTA"/>
    <property type="match status" value="1"/>
</dbReference>
<sequence length="272" mass="30787">MYSRRINFWILMSLTGLLACSPLRVFAVELEGYTEPYRTIRVATDETGVIDQIFVSEGEAVPQGTPLVRLNNDVYQAMLAVAEQNMNARGRLESARAELELKSERLKILQSLREEGNARQEEVDRARYENAVAKANIQTVQEELLSRKLEYQKIKTQIDRRTIRAPISGVVSLIHKEQGEFVAPNSPETMTLVQLDQLLAYFTLTSQQAAQLHINDKIRISFKHNQSSTEGTIEYISPVTDAQSGTVLVKIRIDNQKGDFRSGERCTIQLES</sequence>
<organism evidence="5 6">
    <name type="scientific">Gimesia chilikensis</name>
    <dbReference type="NCBI Taxonomy" id="2605989"/>
    <lineage>
        <taxon>Bacteria</taxon>
        <taxon>Pseudomonadati</taxon>
        <taxon>Planctomycetota</taxon>
        <taxon>Planctomycetia</taxon>
        <taxon>Planctomycetales</taxon>
        <taxon>Planctomycetaceae</taxon>
        <taxon>Gimesia</taxon>
    </lineage>
</organism>
<reference evidence="5 6" key="1">
    <citation type="submission" date="2019-02" db="EMBL/GenBank/DDBJ databases">
        <title>Deep-cultivation of Planctomycetes and their phenomic and genomic characterization uncovers novel biology.</title>
        <authorList>
            <person name="Wiegand S."/>
            <person name="Jogler M."/>
            <person name="Boedeker C."/>
            <person name="Pinto D."/>
            <person name="Vollmers J."/>
            <person name="Rivas-Marin E."/>
            <person name="Kohn T."/>
            <person name="Peeters S.H."/>
            <person name="Heuer A."/>
            <person name="Rast P."/>
            <person name="Oberbeckmann S."/>
            <person name="Bunk B."/>
            <person name="Jeske O."/>
            <person name="Meyerdierks A."/>
            <person name="Storesund J.E."/>
            <person name="Kallscheuer N."/>
            <person name="Luecker S."/>
            <person name="Lage O.M."/>
            <person name="Pohl T."/>
            <person name="Merkel B.J."/>
            <person name="Hornburger P."/>
            <person name="Mueller R.-W."/>
            <person name="Bruemmer F."/>
            <person name="Labrenz M."/>
            <person name="Spormann A.M."/>
            <person name="Op den Camp H."/>
            <person name="Overmann J."/>
            <person name="Amann R."/>
            <person name="Jetten M.S.M."/>
            <person name="Mascher T."/>
            <person name="Medema M.H."/>
            <person name="Devos D.P."/>
            <person name="Kaster A.-K."/>
            <person name="Ovreas L."/>
            <person name="Rohde M."/>
            <person name="Galperin M.Y."/>
            <person name="Jogler C."/>
        </authorList>
    </citation>
    <scope>NUCLEOTIDE SEQUENCE [LARGE SCALE GENOMIC DNA]</scope>
    <source>
        <strain evidence="5 6">HG66A1</strain>
    </source>
</reference>
<dbReference type="Pfam" id="PF25984">
    <property type="entry name" value="BSH_YknX"/>
    <property type="match status" value="1"/>
</dbReference>
<dbReference type="GO" id="GO:1990281">
    <property type="term" value="C:efflux pump complex"/>
    <property type="evidence" value="ECO:0007669"/>
    <property type="project" value="TreeGrafter"/>
</dbReference>
<comment type="similarity">
    <text evidence="1">Belongs to the membrane fusion protein (MFP) (TC 8.A.1) family.</text>
</comment>
<protein>
    <submittedName>
        <fullName evidence="5">Cobalt-zinc-cadmium resistance protein CzcB</fullName>
    </submittedName>
</protein>
<dbReference type="Pfam" id="PF25954">
    <property type="entry name" value="Beta-barrel_RND_2"/>
    <property type="match status" value="1"/>
</dbReference>
<feature type="domain" description="YknX-like barrel-sandwich hybrid" evidence="4">
    <location>
        <begin position="45"/>
        <end position="178"/>
    </location>
</feature>
<dbReference type="GO" id="GO:0015562">
    <property type="term" value="F:efflux transmembrane transporter activity"/>
    <property type="evidence" value="ECO:0007669"/>
    <property type="project" value="TreeGrafter"/>
</dbReference>
<evidence type="ECO:0000313" key="5">
    <source>
        <dbReference type="EMBL" id="QDT22541.1"/>
    </source>
</evidence>
<evidence type="ECO:0000259" key="4">
    <source>
        <dbReference type="Pfam" id="PF25984"/>
    </source>
</evidence>
<dbReference type="OrthoDB" id="268285at2"/>
<dbReference type="AlphaFoldDB" id="A0A517PT53"/>
<keyword evidence="6" id="KW-1185">Reference proteome</keyword>
<evidence type="ECO:0000256" key="1">
    <source>
        <dbReference type="ARBA" id="ARBA00009477"/>
    </source>
</evidence>
<dbReference type="InterPro" id="IPR058792">
    <property type="entry name" value="Beta-barrel_RND_2"/>
</dbReference>
<keyword evidence="2" id="KW-0175">Coiled coil</keyword>
<dbReference type="InterPro" id="IPR006143">
    <property type="entry name" value="RND_pump_MFP"/>
</dbReference>
<gene>
    <name evidence="5" type="primary">czcB_2</name>
    <name evidence="5" type="ORF">HG66A1_43490</name>
</gene>
<dbReference type="SUPFAM" id="SSF111369">
    <property type="entry name" value="HlyD-like secretion proteins"/>
    <property type="match status" value="1"/>
</dbReference>
<evidence type="ECO:0000313" key="6">
    <source>
        <dbReference type="Proteomes" id="UP000320421"/>
    </source>
</evidence>
<dbReference type="EMBL" id="CP036266">
    <property type="protein sequence ID" value="QDT22541.1"/>
    <property type="molecule type" value="Genomic_DNA"/>
</dbReference>
<dbReference type="PROSITE" id="PS51257">
    <property type="entry name" value="PROKAR_LIPOPROTEIN"/>
    <property type="match status" value="1"/>
</dbReference>